<proteinExistence type="predicted"/>
<reference evidence="1 2" key="1">
    <citation type="submission" date="2014-11" db="EMBL/GenBank/DDBJ databases">
        <authorList>
            <person name="Urmite Genomes Urmite Genomes"/>
        </authorList>
    </citation>
    <scope>NUCLEOTIDE SEQUENCE [LARGE SCALE GENOMIC DNA]</scope>
    <source>
        <strain evidence="1 2">Oc5</strain>
    </source>
</reference>
<organism evidence="1 2">
    <name type="scientific">Oceanobacillus oncorhynchi</name>
    <dbReference type="NCBI Taxonomy" id="545501"/>
    <lineage>
        <taxon>Bacteria</taxon>
        <taxon>Bacillati</taxon>
        <taxon>Bacillota</taxon>
        <taxon>Bacilli</taxon>
        <taxon>Bacillales</taxon>
        <taxon>Bacillaceae</taxon>
        <taxon>Oceanobacillus</taxon>
    </lineage>
</organism>
<dbReference type="RefSeq" id="WP_042533537.1">
    <property type="nucleotide sequence ID" value="NZ_CAXOIH010000024.1"/>
</dbReference>
<dbReference type="OrthoDB" id="3782397at2"/>
<keyword evidence="2" id="KW-1185">Reference proteome</keyword>
<dbReference type="SUPFAM" id="SSF51182">
    <property type="entry name" value="RmlC-like cupins"/>
    <property type="match status" value="1"/>
</dbReference>
<dbReference type="InterPro" id="IPR011051">
    <property type="entry name" value="RmlC_Cupin_sf"/>
</dbReference>
<sequence length="123" mass="13764">MKIISFEQESGVSMDSETTKFTAHRLLFDADDIRMSYMYLRIEDNIPFHEAQADQLFMIVSGEGWVCGEEENKIPLTAGKAAFWEKGALHAAGTDSQMTVLCVEGKHLNTENMPILKNAVTGY</sequence>
<evidence type="ECO:0000313" key="2">
    <source>
        <dbReference type="Proteomes" id="UP000040453"/>
    </source>
</evidence>
<gene>
    <name evidence="1" type="ORF">BN997_03154</name>
</gene>
<dbReference type="Proteomes" id="UP000040453">
    <property type="component" value="Unassembled WGS sequence"/>
</dbReference>
<name>A0A0A1MUB0_9BACI</name>
<accession>A0A0A1MUB0</accession>
<dbReference type="Gene3D" id="2.60.120.10">
    <property type="entry name" value="Jelly Rolls"/>
    <property type="match status" value="1"/>
</dbReference>
<dbReference type="InterPro" id="IPR014710">
    <property type="entry name" value="RmlC-like_jellyroll"/>
</dbReference>
<dbReference type="STRING" id="545501.BN997_03154"/>
<evidence type="ECO:0000313" key="1">
    <source>
        <dbReference type="EMBL" id="CEI83249.1"/>
    </source>
</evidence>
<protein>
    <submittedName>
        <fullName evidence="1">Cupin domain protein</fullName>
    </submittedName>
</protein>
<dbReference type="EMBL" id="CDGG01000001">
    <property type="protein sequence ID" value="CEI83249.1"/>
    <property type="molecule type" value="Genomic_DNA"/>
</dbReference>
<dbReference type="AlphaFoldDB" id="A0A0A1MUB0"/>